<dbReference type="EMBL" id="JAYKXN010000005">
    <property type="protein sequence ID" value="KAK7285738.1"/>
    <property type="molecule type" value="Genomic_DNA"/>
</dbReference>
<evidence type="ECO:0000256" key="1">
    <source>
        <dbReference type="SAM" id="MobiDB-lite"/>
    </source>
</evidence>
<dbReference type="AlphaFoldDB" id="A0AAN9P4Z3"/>
<proteinExistence type="predicted"/>
<protein>
    <submittedName>
        <fullName evidence="2">Uncharacterized protein</fullName>
    </submittedName>
</protein>
<comment type="caution">
    <text evidence="2">The sequence shown here is derived from an EMBL/GenBank/DDBJ whole genome shotgun (WGS) entry which is preliminary data.</text>
</comment>
<sequence>MWCCKIVIPNNATSFGKGVVPHVVPGRRRQEVWSKNSNEGNPKAEQEREISGSDVLWALQRASARKKNKKKENPSSAATPTPTQQTAVYYTDVPPLFINPNWPAKLDHLEIRLRQLSDQHIYLC</sequence>
<dbReference type="PANTHER" id="PTHR37728">
    <property type="entry name" value="BNAA04G26730D PROTEIN"/>
    <property type="match status" value="1"/>
</dbReference>
<evidence type="ECO:0000313" key="3">
    <source>
        <dbReference type="Proteomes" id="UP001359559"/>
    </source>
</evidence>
<dbReference type="Proteomes" id="UP001359559">
    <property type="component" value="Unassembled WGS sequence"/>
</dbReference>
<feature type="compositionally biased region" description="Basic and acidic residues" evidence="1">
    <location>
        <begin position="42"/>
        <end position="51"/>
    </location>
</feature>
<feature type="region of interest" description="Disordered" evidence="1">
    <location>
        <begin position="27"/>
        <end position="86"/>
    </location>
</feature>
<reference evidence="2 3" key="1">
    <citation type="submission" date="2024-01" db="EMBL/GenBank/DDBJ databases">
        <title>The genomes of 5 underutilized Papilionoideae crops provide insights into root nodulation and disease resistance.</title>
        <authorList>
            <person name="Yuan L."/>
        </authorList>
    </citation>
    <scope>NUCLEOTIDE SEQUENCE [LARGE SCALE GENOMIC DNA]</scope>
    <source>
        <strain evidence="2">LY-2023</strain>
        <tissue evidence="2">Leaf</tissue>
    </source>
</reference>
<organism evidence="2 3">
    <name type="scientific">Clitoria ternatea</name>
    <name type="common">Butterfly pea</name>
    <dbReference type="NCBI Taxonomy" id="43366"/>
    <lineage>
        <taxon>Eukaryota</taxon>
        <taxon>Viridiplantae</taxon>
        <taxon>Streptophyta</taxon>
        <taxon>Embryophyta</taxon>
        <taxon>Tracheophyta</taxon>
        <taxon>Spermatophyta</taxon>
        <taxon>Magnoliopsida</taxon>
        <taxon>eudicotyledons</taxon>
        <taxon>Gunneridae</taxon>
        <taxon>Pentapetalae</taxon>
        <taxon>rosids</taxon>
        <taxon>fabids</taxon>
        <taxon>Fabales</taxon>
        <taxon>Fabaceae</taxon>
        <taxon>Papilionoideae</taxon>
        <taxon>50 kb inversion clade</taxon>
        <taxon>NPAAA clade</taxon>
        <taxon>indigoferoid/millettioid clade</taxon>
        <taxon>Phaseoleae</taxon>
        <taxon>Clitoria</taxon>
    </lineage>
</organism>
<feature type="compositionally biased region" description="Low complexity" evidence="1">
    <location>
        <begin position="74"/>
        <end position="86"/>
    </location>
</feature>
<gene>
    <name evidence="2" type="ORF">RJT34_20518</name>
</gene>
<evidence type="ECO:0000313" key="2">
    <source>
        <dbReference type="EMBL" id="KAK7285738.1"/>
    </source>
</evidence>
<name>A0AAN9P4Z3_CLITE</name>
<dbReference type="PANTHER" id="PTHR37728:SF1">
    <property type="entry name" value="OS06G0132300 PROTEIN"/>
    <property type="match status" value="1"/>
</dbReference>
<keyword evidence="3" id="KW-1185">Reference proteome</keyword>
<accession>A0AAN9P4Z3</accession>